<feature type="chain" id="PRO_5044533948" description="S-protein homolog" evidence="6">
    <location>
        <begin position="31"/>
        <end position="135"/>
    </location>
</feature>
<keyword evidence="4 6" id="KW-0964">Secreted</keyword>
<name>A0ABD3L222_EUCGL</name>
<organism evidence="7 8">
    <name type="scientific">Eucalyptus globulus</name>
    <name type="common">Tasmanian blue gum</name>
    <dbReference type="NCBI Taxonomy" id="34317"/>
    <lineage>
        <taxon>Eukaryota</taxon>
        <taxon>Viridiplantae</taxon>
        <taxon>Streptophyta</taxon>
        <taxon>Embryophyta</taxon>
        <taxon>Tracheophyta</taxon>
        <taxon>Spermatophyta</taxon>
        <taxon>Magnoliopsida</taxon>
        <taxon>eudicotyledons</taxon>
        <taxon>Gunneridae</taxon>
        <taxon>Pentapetalae</taxon>
        <taxon>rosids</taxon>
        <taxon>malvids</taxon>
        <taxon>Myrtales</taxon>
        <taxon>Myrtaceae</taxon>
        <taxon>Myrtoideae</taxon>
        <taxon>Eucalypteae</taxon>
        <taxon>Eucalyptus</taxon>
    </lineage>
</organism>
<evidence type="ECO:0000256" key="1">
    <source>
        <dbReference type="ARBA" id="ARBA00004613"/>
    </source>
</evidence>
<dbReference type="PANTHER" id="PTHR31232:SF156">
    <property type="entry name" value="PLANT SELF-INCOMPATIBILITY PROTEIN S1 FAMILY-RELATED"/>
    <property type="match status" value="1"/>
</dbReference>
<evidence type="ECO:0000256" key="5">
    <source>
        <dbReference type="ARBA" id="ARBA00022729"/>
    </source>
</evidence>
<dbReference type="Proteomes" id="UP001634007">
    <property type="component" value="Unassembled WGS sequence"/>
</dbReference>
<evidence type="ECO:0000256" key="3">
    <source>
        <dbReference type="ARBA" id="ARBA00022471"/>
    </source>
</evidence>
<comment type="subcellular location">
    <subcellularLocation>
        <location evidence="1 6">Secreted</location>
    </subcellularLocation>
</comment>
<dbReference type="EMBL" id="JBJKBG010000003">
    <property type="protein sequence ID" value="KAL3745969.1"/>
    <property type="molecule type" value="Genomic_DNA"/>
</dbReference>
<keyword evidence="3 6" id="KW-0713">Self-incompatibility</keyword>
<reference evidence="7 8" key="1">
    <citation type="submission" date="2024-11" db="EMBL/GenBank/DDBJ databases">
        <title>Chromosome-level genome assembly of Eucalyptus globulus Labill. provides insights into its genome evolution.</title>
        <authorList>
            <person name="Li X."/>
        </authorList>
    </citation>
    <scope>NUCLEOTIDE SEQUENCE [LARGE SCALE GENOMIC DNA]</scope>
    <source>
        <strain evidence="7">CL2024</strain>
        <tissue evidence="7">Fresh tender leaves</tissue>
    </source>
</reference>
<evidence type="ECO:0000256" key="2">
    <source>
        <dbReference type="ARBA" id="ARBA00005581"/>
    </source>
</evidence>
<evidence type="ECO:0000256" key="4">
    <source>
        <dbReference type="ARBA" id="ARBA00022525"/>
    </source>
</evidence>
<keyword evidence="8" id="KW-1185">Reference proteome</keyword>
<dbReference type="AlphaFoldDB" id="A0ABD3L222"/>
<dbReference type="Pfam" id="PF05938">
    <property type="entry name" value="Self-incomp_S1"/>
    <property type="match status" value="1"/>
</dbReference>
<feature type="signal peptide" evidence="6">
    <location>
        <begin position="1"/>
        <end position="30"/>
    </location>
</feature>
<comment type="similarity">
    <text evidence="2 6">Belongs to the plant self-incompatibility (S1) protein family.</text>
</comment>
<gene>
    <name evidence="7" type="ORF">ACJRO7_014983</name>
</gene>
<evidence type="ECO:0000313" key="8">
    <source>
        <dbReference type="Proteomes" id="UP001634007"/>
    </source>
</evidence>
<proteinExistence type="inferred from homology"/>
<evidence type="ECO:0000313" key="7">
    <source>
        <dbReference type="EMBL" id="KAL3745969.1"/>
    </source>
</evidence>
<dbReference type="PANTHER" id="PTHR31232">
    <property type="match status" value="1"/>
</dbReference>
<comment type="caution">
    <text evidence="7">The sequence shown here is derived from an EMBL/GenBank/DDBJ whole genome shotgun (WGS) entry which is preliminary data.</text>
</comment>
<protein>
    <recommendedName>
        <fullName evidence="6">S-protein homolog</fullName>
    </recommendedName>
</protein>
<evidence type="ECO:0000256" key="6">
    <source>
        <dbReference type="RuleBase" id="RU367044"/>
    </source>
</evidence>
<dbReference type="InterPro" id="IPR010264">
    <property type="entry name" value="Self-incomp_S1"/>
</dbReference>
<accession>A0ABD3L222</accession>
<dbReference type="GO" id="GO:0060320">
    <property type="term" value="P:rejection of self pollen"/>
    <property type="evidence" value="ECO:0007669"/>
    <property type="project" value="UniProtKB-KW"/>
</dbReference>
<keyword evidence="5 6" id="KW-0732">Signal</keyword>
<dbReference type="GO" id="GO:0005576">
    <property type="term" value="C:extracellular region"/>
    <property type="evidence" value="ECO:0007669"/>
    <property type="project" value="UniProtKB-SubCell"/>
</dbReference>
<sequence>MENFSASNLLKLIPLLIVIVLVIPKGNVSATKKVVRVQNDLGEVTLMVHCRSKDDDVGVHYLSNGNYTTWPFGDSLIRTIFWCTIKWNGEKEDFTVYDSLRDRVRCWLKCWWSVRPDGAYSFNEKTQKYEKLYAW</sequence>